<dbReference type="Gene3D" id="3.30.460.10">
    <property type="entry name" value="Beta Polymerase, domain 2"/>
    <property type="match status" value="1"/>
</dbReference>
<proteinExistence type="predicted"/>
<evidence type="ECO:0000259" key="1">
    <source>
        <dbReference type="Pfam" id="PF01909"/>
    </source>
</evidence>
<dbReference type="CDD" id="cd05403">
    <property type="entry name" value="NT_KNTase_like"/>
    <property type="match status" value="1"/>
</dbReference>
<organism evidence="2 3">
    <name type="scientific">Neomoorella glycerini</name>
    <dbReference type="NCBI Taxonomy" id="55779"/>
    <lineage>
        <taxon>Bacteria</taxon>
        <taxon>Bacillati</taxon>
        <taxon>Bacillota</taxon>
        <taxon>Clostridia</taxon>
        <taxon>Neomoorellales</taxon>
        <taxon>Neomoorellaceae</taxon>
        <taxon>Neomoorella</taxon>
    </lineage>
</organism>
<evidence type="ECO:0000313" key="2">
    <source>
        <dbReference type="EMBL" id="QGP93189.1"/>
    </source>
</evidence>
<dbReference type="PANTHER" id="PTHR33933:SF3">
    <property type="entry name" value="PROTEIN ADENYLYLTRANSFERASE MJ0604-RELATED"/>
    <property type="match status" value="1"/>
</dbReference>
<accession>A0A6I5ZU35</accession>
<dbReference type="Pfam" id="PF01909">
    <property type="entry name" value="NTP_transf_2"/>
    <property type="match status" value="1"/>
</dbReference>
<dbReference type="GO" id="GO:0016779">
    <property type="term" value="F:nucleotidyltransferase activity"/>
    <property type="evidence" value="ECO:0007669"/>
    <property type="project" value="InterPro"/>
</dbReference>
<keyword evidence="3" id="KW-1185">Reference proteome</keyword>
<gene>
    <name evidence="2" type="ORF">MGLY_25900</name>
</gene>
<evidence type="ECO:0000313" key="3">
    <source>
        <dbReference type="Proteomes" id="UP000425916"/>
    </source>
</evidence>
<reference evidence="2 3" key="1">
    <citation type="submission" date="2019-11" db="EMBL/GenBank/DDBJ databases">
        <title>Genome sequence of Moorella glycerini DSM11254.</title>
        <authorList>
            <person name="Poehlein A."/>
            <person name="Boeer T."/>
            <person name="Daniel R."/>
        </authorList>
    </citation>
    <scope>NUCLEOTIDE SEQUENCE [LARGE SCALE GENOMIC DNA]</scope>
    <source>
        <strain evidence="2 3">DSM 11254</strain>
    </source>
</reference>
<name>A0A6I5ZU35_9FIRM</name>
<feature type="domain" description="Polymerase nucleotidyl transferase" evidence="1">
    <location>
        <begin position="19"/>
        <end position="107"/>
    </location>
</feature>
<dbReference type="AlphaFoldDB" id="A0A6I5ZU35"/>
<dbReference type="InterPro" id="IPR002934">
    <property type="entry name" value="Polymerase_NTP_transf_dom"/>
</dbReference>
<dbReference type="InterPro" id="IPR043519">
    <property type="entry name" value="NT_sf"/>
</dbReference>
<dbReference type="RefSeq" id="WP_156274448.1">
    <property type="nucleotide sequence ID" value="NZ_CP046244.1"/>
</dbReference>
<dbReference type="Proteomes" id="UP000425916">
    <property type="component" value="Chromosome"/>
</dbReference>
<dbReference type="EMBL" id="CP046244">
    <property type="protein sequence ID" value="QGP93189.1"/>
    <property type="molecule type" value="Genomic_DNA"/>
</dbReference>
<dbReference type="OrthoDB" id="9813766at2"/>
<protein>
    <submittedName>
        <fullName evidence="2">Nucleotidyltransferase domain protein</fullName>
    </submittedName>
</protein>
<dbReference type="InterPro" id="IPR052548">
    <property type="entry name" value="Type_VII_TA_antitoxin"/>
</dbReference>
<sequence>MKKRIPEPMNKAIKEFSTLLKKQLGPKLLDTRLFGSVARGTFTPESDIDILVIIQDENKITRDTIIETAVDINLKYDVVISPVIISAERFSRPLFQETYFYKSIQKEGIPL</sequence>
<keyword evidence="2" id="KW-0808">Transferase</keyword>
<dbReference type="SUPFAM" id="SSF81301">
    <property type="entry name" value="Nucleotidyltransferase"/>
    <property type="match status" value="1"/>
</dbReference>
<dbReference type="PANTHER" id="PTHR33933">
    <property type="entry name" value="NUCLEOTIDYLTRANSFERASE"/>
    <property type="match status" value="1"/>
</dbReference>